<gene>
    <name evidence="1" type="ORF">DJ69_01660</name>
</gene>
<proteinExistence type="predicted"/>
<sequence>MYASSFIEAFETVESAVERALSLDTYRRAGRVRRIRSEAVAAVDDIAELATVAVAGVELSGYGEWETDDTVESVIAARIAGRDDPDLAVEDIDRAVSADRLVEEAGTVLVPLTEGSGAIRNWWLLADALRDWLADLIDDARRLHRRASVDGSDLVETAFWTLLDRLVALRELLDEALTMGEFVYRSTRRETFELLTDVGRIAGTITERTHA</sequence>
<keyword evidence="2" id="KW-1185">Reference proteome</keyword>
<dbReference type="OrthoDB" id="377542at2157"/>
<dbReference type="EMBL" id="NHOA01000009">
    <property type="protein sequence ID" value="PHQ40340.1"/>
    <property type="molecule type" value="Genomic_DNA"/>
</dbReference>
<comment type="caution">
    <text evidence="1">The sequence shown here is derived from an EMBL/GenBank/DDBJ whole genome shotgun (WGS) entry which is preliminary data.</text>
</comment>
<organism evidence="1 2">
    <name type="scientific">Halorubrum persicum</name>
    <dbReference type="NCBI Taxonomy" id="1383844"/>
    <lineage>
        <taxon>Archaea</taxon>
        <taxon>Methanobacteriati</taxon>
        <taxon>Methanobacteriota</taxon>
        <taxon>Stenosarchaea group</taxon>
        <taxon>Halobacteria</taxon>
        <taxon>Halobacteriales</taxon>
        <taxon>Haloferacaceae</taxon>
        <taxon>Halorubrum</taxon>
    </lineage>
</organism>
<evidence type="ECO:0000313" key="2">
    <source>
        <dbReference type="Proteomes" id="UP000222824"/>
    </source>
</evidence>
<dbReference type="AlphaFoldDB" id="A0A2G1WMX0"/>
<evidence type="ECO:0000313" key="1">
    <source>
        <dbReference type="EMBL" id="PHQ40340.1"/>
    </source>
</evidence>
<protein>
    <submittedName>
        <fullName evidence="1">Uncharacterized protein</fullName>
    </submittedName>
</protein>
<reference evidence="1 2" key="1">
    <citation type="journal article" date="2014" name="Front. Microbiol.">
        <title>Population and genomic analysis of the genus Halorubrum.</title>
        <authorList>
            <person name="Fullmer M.S."/>
            <person name="Soucy S.M."/>
            <person name="Swithers K.S."/>
            <person name="Makkay A.M."/>
            <person name="Wheeler R."/>
            <person name="Ventosa A."/>
            <person name="Gogarten J.P."/>
            <person name="Papke R.T."/>
        </authorList>
    </citation>
    <scope>NUCLEOTIDE SEQUENCE [LARGE SCALE GENOMIC DNA]</scope>
    <source>
        <strain evidence="1 2">C49</strain>
    </source>
</reference>
<accession>A0A2G1WMX0</accession>
<dbReference type="Proteomes" id="UP000222824">
    <property type="component" value="Unassembled WGS sequence"/>
</dbReference>
<name>A0A2G1WMX0_9EURY</name>
<dbReference type="RefSeq" id="WP_099254014.1">
    <property type="nucleotide sequence ID" value="NZ_NHOA01000009.1"/>
</dbReference>